<keyword evidence="1" id="KW-1133">Transmembrane helix</keyword>
<dbReference type="Proteomes" id="UP001500353">
    <property type="component" value="Unassembled WGS sequence"/>
</dbReference>
<reference evidence="3" key="1">
    <citation type="journal article" date="2019" name="Int. J. Syst. Evol. Microbiol.">
        <title>The Global Catalogue of Microorganisms (GCM) 10K type strain sequencing project: providing services to taxonomists for standard genome sequencing and annotation.</title>
        <authorList>
            <consortium name="The Broad Institute Genomics Platform"/>
            <consortium name="The Broad Institute Genome Sequencing Center for Infectious Disease"/>
            <person name="Wu L."/>
            <person name="Ma J."/>
        </authorList>
    </citation>
    <scope>NUCLEOTIDE SEQUENCE [LARGE SCALE GENOMIC DNA]</scope>
    <source>
        <strain evidence="3">JCM 18019</strain>
    </source>
</reference>
<evidence type="ECO:0000256" key="1">
    <source>
        <dbReference type="SAM" id="Phobius"/>
    </source>
</evidence>
<proteinExistence type="predicted"/>
<keyword evidence="1" id="KW-0472">Membrane</keyword>
<evidence type="ECO:0000313" key="2">
    <source>
        <dbReference type="EMBL" id="GAA5087061.1"/>
    </source>
</evidence>
<dbReference type="RefSeq" id="WP_345200656.1">
    <property type="nucleotide sequence ID" value="NZ_BAABHX010000001.1"/>
</dbReference>
<comment type="caution">
    <text evidence="2">The sequence shown here is derived from an EMBL/GenBank/DDBJ whole genome shotgun (WGS) entry which is preliminary data.</text>
</comment>
<gene>
    <name evidence="2" type="ORF">GCM10023210_09630</name>
</gene>
<organism evidence="2 3">
    <name type="scientific">Chryseobacterium ginsengisoli</name>
    <dbReference type="NCBI Taxonomy" id="363853"/>
    <lineage>
        <taxon>Bacteria</taxon>
        <taxon>Pseudomonadati</taxon>
        <taxon>Bacteroidota</taxon>
        <taxon>Flavobacteriia</taxon>
        <taxon>Flavobacteriales</taxon>
        <taxon>Weeksellaceae</taxon>
        <taxon>Chryseobacterium group</taxon>
        <taxon>Chryseobacterium</taxon>
    </lineage>
</organism>
<evidence type="ECO:0000313" key="3">
    <source>
        <dbReference type="Proteomes" id="UP001500353"/>
    </source>
</evidence>
<feature type="transmembrane region" description="Helical" evidence="1">
    <location>
        <begin position="90"/>
        <end position="112"/>
    </location>
</feature>
<protein>
    <submittedName>
        <fullName evidence="2">Uncharacterized protein</fullName>
    </submittedName>
</protein>
<feature type="transmembrane region" description="Helical" evidence="1">
    <location>
        <begin position="15"/>
        <end position="33"/>
    </location>
</feature>
<name>A0ABP9LWR8_9FLAO</name>
<sequence>MDALIEYFSQNLPNISFYVILSICVIFGFKWMISNVVSQFKTLLIENRENHKQSIEMAEFSYKHSKESYLQIRAEVKDLQEKVEKLKDPFVSVLSCSIISGSCILSICFLISNKYS</sequence>
<accession>A0ABP9LWR8</accession>
<keyword evidence="3" id="KW-1185">Reference proteome</keyword>
<keyword evidence="1" id="KW-0812">Transmembrane</keyword>
<dbReference type="EMBL" id="BAABHX010000001">
    <property type="protein sequence ID" value="GAA5087061.1"/>
    <property type="molecule type" value="Genomic_DNA"/>
</dbReference>